<dbReference type="GO" id="GO:0005789">
    <property type="term" value="C:endoplasmic reticulum membrane"/>
    <property type="evidence" value="ECO:0007669"/>
    <property type="project" value="UniProtKB-SubCell"/>
</dbReference>
<evidence type="ECO:0000313" key="10">
    <source>
        <dbReference type="Ensembl" id="ENSCHIP00010012663.1"/>
    </source>
</evidence>
<dbReference type="GO" id="GO:0015031">
    <property type="term" value="P:protein transport"/>
    <property type="evidence" value="ECO:0007669"/>
    <property type="project" value="InterPro"/>
</dbReference>
<feature type="compositionally biased region" description="Basic and acidic residues" evidence="7">
    <location>
        <begin position="172"/>
        <end position="182"/>
    </location>
</feature>
<evidence type="ECO:0000259" key="9">
    <source>
        <dbReference type="Pfam" id="PF05104"/>
    </source>
</evidence>
<keyword evidence="6" id="KW-0175">Coiled coil</keyword>
<name>A0A8C2QVX0_CAPHI</name>
<dbReference type="Ensembl" id="ENSCHIT00010017939.1">
    <property type="protein sequence ID" value="ENSCHIP00010012663.1"/>
    <property type="gene ID" value="ENSCHIG00010009236.1"/>
</dbReference>
<reference evidence="10" key="2">
    <citation type="submission" date="2025-08" db="UniProtKB">
        <authorList>
            <consortium name="Ensembl"/>
        </authorList>
    </citation>
    <scope>IDENTIFICATION</scope>
</reference>
<keyword evidence="3" id="KW-0256">Endoplasmic reticulum</keyword>
<dbReference type="PANTHER" id="PTHR18864">
    <property type="entry name" value="KINECTIN"/>
    <property type="match status" value="1"/>
</dbReference>
<protein>
    <recommendedName>
        <fullName evidence="9">Ribosome receptor lysine/proline rich domain-containing protein</fullName>
    </recommendedName>
</protein>
<keyword evidence="2 8" id="KW-0812">Transmembrane</keyword>
<feature type="coiled-coil region" evidence="6">
    <location>
        <begin position="1015"/>
        <end position="1126"/>
    </location>
</feature>
<organism evidence="10">
    <name type="scientific">Capra hircus</name>
    <name type="common">Goat</name>
    <dbReference type="NCBI Taxonomy" id="9925"/>
    <lineage>
        <taxon>Eukaryota</taxon>
        <taxon>Metazoa</taxon>
        <taxon>Chordata</taxon>
        <taxon>Craniata</taxon>
        <taxon>Vertebrata</taxon>
        <taxon>Euteleostomi</taxon>
        <taxon>Mammalia</taxon>
        <taxon>Eutheria</taxon>
        <taxon>Laurasiatheria</taxon>
        <taxon>Artiodactyla</taxon>
        <taxon>Ruminantia</taxon>
        <taxon>Pecora</taxon>
        <taxon>Bovidae</taxon>
        <taxon>Caprinae</taxon>
        <taxon>Capra</taxon>
    </lineage>
</organism>
<dbReference type="Pfam" id="PF05104">
    <property type="entry name" value="Rib_recp_KP_reg"/>
    <property type="match status" value="1"/>
</dbReference>
<keyword evidence="4 8" id="KW-1133">Transmembrane helix</keyword>
<feature type="region of interest" description="Disordered" evidence="7">
    <location>
        <begin position="48"/>
        <end position="81"/>
    </location>
</feature>
<proteinExistence type="predicted"/>
<evidence type="ECO:0000256" key="4">
    <source>
        <dbReference type="ARBA" id="ARBA00022989"/>
    </source>
</evidence>
<dbReference type="InterPro" id="IPR024854">
    <property type="entry name" value="Kinectin"/>
</dbReference>
<feature type="coiled-coil region" evidence="6">
    <location>
        <begin position="341"/>
        <end position="503"/>
    </location>
</feature>
<accession>A0A8C2QVX0</accession>
<feature type="coiled-coil region" evidence="6">
    <location>
        <begin position="720"/>
        <end position="863"/>
    </location>
</feature>
<dbReference type="GO" id="GO:0007018">
    <property type="term" value="P:microtubule-based movement"/>
    <property type="evidence" value="ECO:0007669"/>
    <property type="project" value="InterPro"/>
</dbReference>
<evidence type="ECO:0000256" key="1">
    <source>
        <dbReference type="ARBA" id="ARBA00004389"/>
    </source>
</evidence>
<evidence type="ECO:0000256" key="7">
    <source>
        <dbReference type="SAM" id="MobiDB-lite"/>
    </source>
</evidence>
<evidence type="ECO:0000256" key="5">
    <source>
        <dbReference type="ARBA" id="ARBA00023136"/>
    </source>
</evidence>
<feature type="transmembrane region" description="Helical" evidence="8">
    <location>
        <begin position="7"/>
        <end position="29"/>
    </location>
</feature>
<dbReference type="InterPro" id="IPR007794">
    <property type="entry name" value="Rib_rcpt_KP"/>
</dbReference>
<dbReference type="PANTHER" id="PTHR18864:SF1">
    <property type="entry name" value="KINECTIN"/>
    <property type="match status" value="1"/>
</dbReference>
<evidence type="ECO:0000256" key="3">
    <source>
        <dbReference type="ARBA" id="ARBA00022824"/>
    </source>
</evidence>
<evidence type="ECO:0000256" key="6">
    <source>
        <dbReference type="SAM" id="Coils"/>
    </source>
</evidence>
<dbReference type="AlphaFoldDB" id="A0A8C2QVX0"/>
<feature type="coiled-coil region" evidence="6">
    <location>
        <begin position="564"/>
        <end position="692"/>
    </location>
</feature>
<feature type="coiled-coil region" evidence="6">
    <location>
        <begin position="894"/>
        <end position="935"/>
    </location>
</feature>
<feature type="compositionally biased region" description="Basic residues" evidence="7">
    <location>
        <begin position="113"/>
        <end position="122"/>
    </location>
</feature>
<reference evidence="10" key="1">
    <citation type="submission" date="2019-03" db="EMBL/GenBank/DDBJ databases">
        <title>Genome sequencing and reference-guided assembly of Black Bengal Goat (Capra hircus).</title>
        <authorList>
            <person name="Siddiki A.Z."/>
            <person name="Baten A."/>
            <person name="Billah M."/>
            <person name="Alam M.A.U."/>
            <person name="Shawrob K.S.M."/>
            <person name="Saha S."/>
            <person name="Chowdhury M."/>
            <person name="Rahman A.H."/>
            <person name="Stear M."/>
            <person name="Miah G."/>
            <person name="Das G.B."/>
            <person name="Hossain M.M."/>
            <person name="Kumkum M."/>
            <person name="Islam M.S."/>
            <person name="Mollah A.M."/>
            <person name="Ahsan A."/>
            <person name="Tusar F."/>
            <person name="Khan M.K.I."/>
        </authorList>
    </citation>
    <scope>NUCLEOTIDE SEQUENCE [LARGE SCALE GENOMIC DNA]</scope>
</reference>
<evidence type="ECO:0000256" key="8">
    <source>
        <dbReference type="SAM" id="Phobius"/>
    </source>
</evidence>
<feature type="domain" description="Ribosome receptor lysine/proline rich" evidence="9">
    <location>
        <begin position="29"/>
        <end position="164"/>
    </location>
</feature>
<feature type="compositionally biased region" description="Basic residues" evidence="7">
    <location>
        <begin position="161"/>
        <end position="171"/>
    </location>
</feature>
<feature type="compositionally biased region" description="Basic and acidic residues" evidence="7">
    <location>
        <begin position="123"/>
        <end position="135"/>
    </location>
</feature>
<feature type="region of interest" description="Disordered" evidence="7">
    <location>
        <begin position="108"/>
        <end position="218"/>
    </location>
</feature>
<sequence>MEFYESTYFIVLIPSVVITVIFLFFWLFMKETLYDEVLAKQKREQKLIPTKTDKKKAEKKKNKKKEIQNGNLHESDSESVPRDFKLSDALAVEDEQVVPVPLNVVESPSSVRERKKKEKKHKPVLEEQVTKESDVSKIPCKKVEPVPVTKQPTPPSEAAASKKKPGQKKPKNGSDDQDKKVESLTAPSKKQESLPLHQETKQETGSGKKKVSSKKQKTENVLVDEPLIHATTYIPLMDNADSNPMVDKREVIDLIKPDQVEVIQKAGAKKLKIETDKENAEVKFKDFLLSLKTMMFSEEEALCVVDLLKEKSGVIQDALKKYNKGELTALVHQLQEKDKLVTALKEDAATMKDRCKQLTQEMMTEKERSSVVIARMKDRIGTLEKEHNVFQNKMHVSYQETQQMQMKFQQVREQMEAEIAHLKQENGILRDAVSNTTNQLESKQSAELNKLRQDYARLVNELTEKTGKLQQEEVQKKNAEQAVAQLKVQLQEAERRWEEVQSYIRKRTAEHEAAQQDLQSKFVAKENEVQSLHSKLTDTLVSKQQLEQRLMQLMESEQKRVNKEESLQMQVQDILEQNEALKAQIQQFHSQIAAQVTVLSYCLIAEKDKQIKQTEDSLANEHDHLASKEEELKAAAAHELEKMQKSIHVKDDKIRLLEEQLQCEISNKMEEFKILSDQNKALQLEVQKLQTLVSEQVCIKEKDEKLKTVEELLETGLIQVATKEEELKAIRTENSSLTKEVQDLKANKLKENELLFFCCFAFQLSITSQVQELQNLLKGKEEQMSHMKTVLEEKERDLHNRGRRLQDLQEENESLKTHVQEFAQHKFQEACSASQFEELQIVLKEKENEMKRLETMLKERESDLSSQTKLLQVHSQIEELKQQNYQQASSFPPHEELLKVISEKEKEITDLENELDSLKDAVEHQRKKNNDLREKNWEAMEALASTEKLLQDKVNKTSKERQQHVEAVELEAKEVLKKLFPKVSVPSNLSYSEWLHGFEKKAKECVAGASGSEEVKDLEHKLKEADEMHTLLQLECEKYKSVLAETEGILQKLQRSVEQEENKWKVKVDESQKTIKQMQLSFTSLEQELDQLRRENKDTENLRREREHLEMELEKAEMERSTYVTEVRELNKGVKLNYLSIVVLIGSILLSLQAQQSLDLIQSKIVKAAGDTTVIENSDVSQETESSEKETMSVSLNQTVTQLQQLLQAVNQQLTKEKEHYQVLGKNN</sequence>
<comment type="subcellular location">
    <subcellularLocation>
        <location evidence="1">Endoplasmic reticulum membrane</location>
        <topology evidence="1">Single-pass membrane protein</topology>
    </subcellularLocation>
</comment>
<evidence type="ECO:0000256" key="2">
    <source>
        <dbReference type="ARBA" id="ARBA00022692"/>
    </source>
</evidence>
<dbReference type="GO" id="GO:0019894">
    <property type="term" value="F:kinesin binding"/>
    <property type="evidence" value="ECO:0007669"/>
    <property type="project" value="InterPro"/>
</dbReference>
<keyword evidence="5 8" id="KW-0472">Membrane</keyword>